<dbReference type="AlphaFoldDB" id="A0A2J6SQW8"/>
<evidence type="ECO:0000313" key="2">
    <source>
        <dbReference type="Proteomes" id="UP000235371"/>
    </source>
</evidence>
<organism evidence="1 2">
    <name type="scientific">Hyaloscypha bicolor E</name>
    <dbReference type="NCBI Taxonomy" id="1095630"/>
    <lineage>
        <taxon>Eukaryota</taxon>
        <taxon>Fungi</taxon>
        <taxon>Dikarya</taxon>
        <taxon>Ascomycota</taxon>
        <taxon>Pezizomycotina</taxon>
        <taxon>Leotiomycetes</taxon>
        <taxon>Helotiales</taxon>
        <taxon>Hyaloscyphaceae</taxon>
        <taxon>Hyaloscypha</taxon>
        <taxon>Hyaloscypha bicolor</taxon>
    </lineage>
</organism>
<dbReference type="GeneID" id="36579076"/>
<protein>
    <submittedName>
        <fullName evidence="1">Uncharacterized protein</fullName>
    </submittedName>
</protein>
<reference evidence="1 2" key="1">
    <citation type="submission" date="2016-04" db="EMBL/GenBank/DDBJ databases">
        <title>A degradative enzymes factory behind the ericoid mycorrhizal symbiosis.</title>
        <authorList>
            <consortium name="DOE Joint Genome Institute"/>
            <person name="Martino E."/>
            <person name="Morin E."/>
            <person name="Grelet G."/>
            <person name="Kuo A."/>
            <person name="Kohler A."/>
            <person name="Daghino S."/>
            <person name="Barry K."/>
            <person name="Choi C."/>
            <person name="Cichocki N."/>
            <person name="Clum A."/>
            <person name="Copeland A."/>
            <person name="Hainaut M."/>
            <person name="Haridas S."/>
            <person name="Labutti K."/>
            <person name="Lindquist E."/>
            <person name="Lipzen A."/>
            <person name="Khouja H.-R."/>
            <person name="Murat C."/>
            <person name="Ohm R."/>
            <person name="Olson A."/>
            <person name="Spatafora J."/>
            <person name="Veneault-Fourrey C."/>
            <person name="Henrissat B."/>
            <person name="Grigoriev I."/>
            <person name="Martin F."/>
            <person name="Perotto S."/>
        </authorList>
    </citation>
    <scope>NUCLEOTIDE SEQUENCE [LARGE SCALE GENOMIC DNA]</scope>
    <source>
        <strain evidence="1 2">E</strain>
    </source>
</reference>
<name>A0A2J6SQW8_9HELO</name>
<dbReference type="STRING" id="1095630.A0A2J6SQW8"/>
<keyword evidence="2" id="KW-1185">Reference proteome</keyword>
<dbReference type="EMBL" id="KZ613895">
    <property type="protein sequence ID" value="PMD53140.1"/>
    <property type="molecule type" value="Genomic_DNA"/>
</dbReference>
<evidence type="ECO:0000313" key="1">
    <source>
        <dbReference type="EMBL" id="PMD53140.1"/>
    </source>
</evidence>
<dbReference type="Proteomes" id="UP000235371">
    <property type="component" value="Unassembled WGS sequence"/>
</dbReference>
<proteinExistence type="predicted"/>
<dbReference type="RefSeq" id="XP_024730044.1">
    <property type="nucleotide sequence ID" value="XM_024870994.1"/>
</dbReference>
<dbReference type="InParanoid" id="A0A2J6SQW8"/>
<sequence length="122" mass="13166">MLIALKIGKSFEYMGLETDPRGILSAIHESMIYGSRVGLFPELHAPLAYLAAKARLPIPFGGVGAFITKEIYNRRSGKLSGVEGDFLDKLLKLKDAAGSMTGTSRVPSAQTLQLYQAQPPSL</sequence>
<accession>A0A2J6SQW8</accession>
<gene>
    <name evidence="1" type="ORF">K444DRAFT_201279</name>
</gene>